<reference evidence="4 5" key="1">
    <citation type="journal article" date="2023" name="J. Hered.">
        <title>Chromosome-level genome of the wood stork (Mycteria americana) provides insight into avian chromosome evolution.</title>
        <authorList>
            <person name="Flamio R. Jr."/>
            <person name="Ramstad K.M."/>
        </authorList>
    </citation>
    <scope>NUCLEOTIDE SEQUENCE [LARGE SCALE GENOMIC DNA]</scope>
    <source>
        <strain evidence="4">JAX WOST 10</strain>
    </source>
</reference>
<evidence type="ECO:0000313" key="5">
    <source>
        <dbReference type="Proteomes" id="UP001333110"/>
    </source>
</evidence>
<comment type="similarity">
    <text evidence="1">Belongs to the beta type-B retroviral polymerase family. HERV class-II K(HML-2) pol subfamily.</text>
</comment>
<dbReference type="Pfam" id="PF00078">
    <property type="entry name" value="RVT_1"/>
    <property type="match status" value="1"/>
</dbReference>
<dbReference type="PANTHER" id="PTHR33064">
    <property type="entry name" value="POL PROTEIN"/>
    <property type="match status" value="1"/>
</dbReference>
<keyword evidence="5" id="KW-1185">Reference proteome</keyword>
<dbReference type="SUPFAM" id="SSF56672">
    <property type="entry name" value="DNA/RNA polymerases"/>
    <property type="match status" value="1"/>
</dbReference>
<protein>
    <recommendedName>
        <fullName evidence="2">ribonuclease H</fullName>
        <ecNumber evidence="2">3.1.26.4</ecNumber>
    </recommendedName>
</protein>
<dbReference type="InterPro" id="IPR000477">
    <property type="entry name" value="RT_dom"/>
</dbReference>
<dbReference type="PROSITE" id="PS50878">
    <property type="entry name" value="RT_POL"/>
    <property type="match status" value="1"/>
</dbReference>
<dbReference type="InterPro" id="IPR051320">
    <property type="entry name" value="Viral_Replic_Matur_Polypro"/>
</dbReference>
<dbReference type="Gene3D" id="2.40.70.10">
    <property type="entry name" value="Acid Proteases"/>
    <property type="match status" value="1"/>
</dbReference>
<dbReference type="AlphaFoldDB" id="A0AAN7NI49"/>
<organism evidence="4 5">
    <name type="scientific">Mycteria americana</name>
    <name type="common">Wood stork</name>
    <dbReference type="NCBI Taxonomy" id="33587"/>
    <lineage>
        <taxon>Eukaryota</taxon>
        <taxon>Metazoa</taxon>
        <taxon>Chordata</taxon>
        <taxon>Craniata</taxon>
        <taxon>Vertebrata</taxon>
        <taxon>Euteleostomi</taxon>
        <taxon>Archelosauria</taxon>
        <taxon>Archosauria</taxon>
        <taxon>Dinosauria</taxon>
        <taxon>Saurischia</taxon>
        <taxon>Theropoda</taxon>
        <taxon>Coelurosauria</taxon>
        <taxon>Aves</taxon>
        <taxon>Neognathae</taxon>
        <taxon>Neoaves</taxon>
        <taxon>Aequornithes</taxon>
        <taxon>Ciconiiformes</taxon>
        <taxon>Ciconiidae</taxon>
        <taxon>Mycteria</taxon>
    </lineage>
</organism>
<evidence type="ECO:0000259" key="3">
    <source>
        <dbReference type="PROSITE" id="PS50878"/>
    </source>
</evidence>
<dbReference type="InterPro" id="IPR043128">
    <property type="entry name" value="Rev_trsase/Diguanyl_cyclase"/>
</dbReference>
<feature type="domain" description="Reverse transcriptase" evidence="3">
    <location>
        <begin position="114"/>
        <end position="305"/>
    </location>
</feature>
<accession>A0AAN7NI49</accession>
<evidence type="ECO:0000313" key="4">
    <source>
        <dbReference type="EMBL" id="KAK4811253.1"/>
    </source>
</evidence>
<dbReference type="GO" id="GO:0004523">
    <property type="term" value="F:RNA-DNA hybrid ribonuclease activity"/>
    <property type="evidence" value="ECO:0007669"/>
    <property type="project" value="UniProtKB-EC"/>
</dbReference>
<evidence type="ECO:0000256" key="1">
    <source>
        <dbReference type="ARBA" id="ARBA00010879"/>
    </source>
</evidence>
<name>A0AAN7NI49_MYCAM</name>
<evidence type="ECO:0000256" key="2">
    <source>
        <dbReference type="ARBA" id="ARBA00012180"/>
    </source>
</evidence>
<dbReference type="Proteomes" id="UP001333110">
    <property type="component" value="Unassembled WGS sequence"/>
</dbReference>
<dbReference type="EC" id="3.1.26.4" evidence="2"/>
<dbReference type="InterPro" id="IPR043502">
    <property type="entry name" value="DNA/RNA_pol_sf"/>
</dbReference>
<dbReference type="InterPro" id="IPR021109">
    <property type="entry name" value="Peptidase_aspartic_dom_sf"/>
</dbReference>
<comment type="caution">
    <text evidence="4">The sequence shown here is derived from an EMBL/GenBank/DDBJ whole genome shotgun (WGS) entry which is preliminary data.</text>
</comment>
<dbReference type="EMBL" id="JAUNZN010000018">
    <property type="protein sequence ID" value="KAK4811253.1"/>
    <property type="molecule type" value="Genomic_DNA"/>
</dbReference>
<gene>
    <name evidence="4" type="ORF">QYF61_022150</name>
</gene>
<dbReference type="Gene3D" id="3.10.10.10">
    <property type="entry name" value="HIV Type 1 Reverse Transcriptase, subunit A, domain 1"/>
    <property type="match status" value="1"/>
</dbReference>
<sequence length="344" mass="39164">MPLLGRDLLSKLNAQIIFENGNIQVQIPEEKALEAQVLILQEEVQETPDPETIPEEILNAVTPLVWASGIPGRSRTAEPVNITLKPGAQPVRRKQYPIKLEERKGLEPIIEKFMVYGLLRECQLEYNTPILLVKKPHSNEYRLVQDLRAVNQIVQDVHPVVANPYTLLTAIKETDQWFTVLDLKDAFFCIPLEFESQKIFAFEWDNPKTGRKAQLCWTVLPQGFKNSPTIFGNQLAKELENWQKENPEITLLQYVDDILLGTKTLEDSVQYTIDLLNFLGAAGYKVSKKKAQITQQTVTYLGFTITKGQRSLGPERKEAICQIPEPVSKRELRAFLGMAGWCHL</sequence>
<dbReference type="PANTHER" id="PTHR33064:SF36">
    <property type="entry name" value="CCHC-TYPE DOMAIN-CONTAINING PROTEIN"/>
    <property type="match status" value="1"/>
</dbReference>
<dbReference type="Gene3D" id="3.30.70.270">
    <property type="match status" value="1"/>
</dbReference>
<proteinExistence type="inferred from homology"/>